<comment type="caution">
    <text evidence="2">The sequence shown here is derived from an EMBL/GenBank/DDBJ whole genome shotgun (WGS) entry which is preliminary data.</text>
</comment>
<gene>
    <name evidence="2" type="ORF">ACH49W_15660</name>
</gene>
<feature type="compositionally biased region" description="Basic and acidic residues" evidence="1">
    <location>
        <begin position="40"/>
        <end position="54"/>
    </location>
</feature>
<protein>
    <submittedName>
        <fullName evidence="2">Uncharacterized protein</fullName>
    </submittedName>
</protein>
<evidence type="ECO:0000313" key="2">
    <source>
        <dbReference type="EMBL" id="MFI2474811.1"/>
    </source>
</evidence>
<name>A0ABW7X150_9NOCA</name>
<feature type="compositionally biased region" description="Polar residues" evidence="1">
    <location>
        <begin position="283"/>
        <end position="296"/>
    </location>
</feature>
<evidence type="ECO:0000256" key="1">
    <source>
        <dbReference type="SAM" id="MobiDB-lite"/>
    </source>
</evidence>
<accession>A0ABW7X150</accession>
<reference evidence="2 3" key="1">
    <citation type="submission" date="2024-10" db="EMBL/GenBank/DDBJ databases">
        <title>The Natural Products Discovery Center: Release of the First 8490 Sequenced Strains for Exploring Actinobacteria Biosynthetic Diversity.</title>
        <authorList>
            <person name="Kalkreuter E."/>
            <person name="Kautsar S.A."/>
            <person name="Yang D."/>
            <person name="Bader C.D."/>
            <person name="Teijaro C.N."/>
            <person name="Fluegel L."/>
            <person name="Davis C.M."/>
            <person name="Simpson J.R."/>
            <person name="Lauterbach L."/>
            <person name="Steele A.D."/>
            <person name="Gui C."/>
            <person name="Meng S."/>
            <person name="Li G."/>
            <person name="Viehrig K."/>
            <person name="Ye F."/>
            <person name="Su P."/>
            <person name="Kiefer A.F."/>
            <person name="Nichols A."/>
            <person name="Cepeda A.J."/>
            <person name="Yan W."/>
            <person name="Fan B."/>
            <person name="Jiang Y."/>
            <person name="Adhikari A."/>
            <person name="Zheng C.-J."/>
            <person name="Schuster L."/>
            <person name="Cowan T.M."/>
            <person name="Smanski M.J."/>
            <person name="Chevrette M.G."/>
            <person name="De Carvalho L.P.S."/>
            <person name="Shen B."/>
        </authorList>
    </citation>
    <scope>NUCLEOTIDE SEQUENCE [LARGE SCALE GENOMIC DNA]</scope>
    <source>
        <strain evidence="2 3">NPDC019275</strain>
    </source>
</reference>
<feature type="region of interest" description="Disordered" evidence="1">
    <location>
        <begin position="37"/>
        <end position="84"/>
    </location>
</feature>
<sequence length="305" mass="31033">MGTGKHRAVDARRQKMGSIVVAGTIPLVVALAGTGTANAGRDRSVPATEVDRAEQFGVTGEADQATSRDETGDAETGPSRQWPAAEAQNVRPYRGLYIPEDTLSSLQWARPMPEKEYLAPVDVLHLPVPVAPVPPIAPPPHKLRFGDVQVDAPEWLYREQAIQLNDGAAQAEANLATFLDSVGMERTRSDRIAGQTVGAAAIGVAAGTAVASPFALLGATMGGALGGAVGLPFAPIGLAAGPMGAAYGAALMAAPLAVIGAGVGAALGAVHAFSAPPRALSTPPESDGTTSESAETPTRAGRHYA</sequence>
<organism evidence="2 3">
    <name type="scientific">Nocardia xishanensis</name>
    <dbReference type="NCBI Taxonomy" id="238964"/>
    <lineage>
        <taxon>Bacteria</taxon>
        <taxon>Bacillati</taxon>
        <taxon>Actinomycetota</taxon>
        <taxon>Actinomycetes</taxon>
        <taxon>Mycobacteriales</taxon>
        <taxon>Nocardiaceae</taxon>
        <taxon>Nocardia</taxon>
    </lineage>
</organism>
<dbReference type="RefSeq" id="WP_357402221.1">
    <property type="nucleotide sequence ID" value="NZ_JBEYCD010000003.1"/>
</dbReference>
<evidence type="ECO:0000313" key="3">
    <source>
        <dbReference type="Proteomes" id="UP001611415"/>
    </source>
</evidence>
<feature type="region of interest" description="Disordered" evidence="1">
    <location>
        <begin position="278"/>
        <end position="305"/>
    </location>
</feature>
<dbReference type="EMBL" id="JBIRYO010000008">
    <property type="protein sequence ID" value="MFI2474811.1"/>
    <property type="molecule type" value="Genomic_DNA"/>
</dbReference>
<keyword evidence="3" id="KW-1185">Reference proteome</keyword>
<dbReference type="Proteomes" id="UP001611415">
    <property type="component" value="Unassembled WGS sequence"/>
</dbReference>
<proteinExistence type="predicted"/>